<feature type="compositionally biased region" description="Basic and acidic residues" evidence="1">
    <location>
        <begin position="55"/>
        <end position="64"/>
    </location>
</feature>
<proteinExistence type="predicted"/>
<reference evidence="4 5" key="1">
    <citation type="submission" date="2018-05" db="EMBL/GenBank/DDBJ databases">
        <title>Genomic Encyclopedia of Type Strains, Phase III (KMG-III): the genomes of soil and plant-associated and newly described type strains.</title>
        <authorList>
            <person name="Whitman W."/>
        </authorList>
    </citation>
    <scope>NUCLEOTIDE SEQUENCE [LARGE SCALE GENOMIC DNA]</scope>
    <source>
        <strain evidence="4 5">CECT 5696</strain>
    </source>
</reference>
<name>A0A2V2YE99_9BACL</name>
<evidence type="ECO:0000256" key="1">
    <source>
        <dbReference type="SAM" id="MobiDB-lite"/>
    </source>
</evidence>
<feature type="signal peptide" evidence="2">
    <location>
        <begin position="1"/>
        <end position="23"/>
    </location>
</feature>
<dbReference type="PANTHER" id="PTHR43649">
    <property type="entry name" value="ARABINOSE-BINDING PROTEIN-RELATED"/>
    <property type="match status" value="1"/>
</dbReference>
<evidence type="ECO:0000313" key="5">
    <source>
        <dbReference type="Proteomes" id="UP000246635"/>
    </source>
</evidence>
<dbReference type="EMBL" id="QGTQ01000040">
    <property type="protein sequence ID" value="PWV90626.1"/>
    <property type="molecule type" value="Genomic_DNA"/>
</dbReference>
<feature type="region of interest" description="Disordered" evidence="1">
    <location>
        <begin position="27"/>
        <end position="64"/>
    </location>
</feature>
<dbReference type="Gene3D" id="3.40.190.10">
    <property type="entry name" value="Periplasmic binding protein-like II"/>
    <property type="match status" value="2"/>
</dbReference>
<comment type="caution">
    <text evidence="4">The sequence shown here is derived from an EMBL/GenBank/DDBJ whole genome shotgun (WGS) entry which is preliminary data.</text>
</comment>
<feature type="chain" id="PRO_5016136144" evidence="2">
    <location>
        <begin position="24"/>
        <end position="542"/>
    </location>
</feature>
<sequence>MKRQIKTFSTLLIALMMMVTVLAACGSSDSDNGKSTGTDTSTDTKSTDTATDTGGDDKTADASKPDTSKKVQLVWYLLGDAHKDTPKVVEEWNKMLEKDLNVTVKLNFTTWTDWTTKYNLLLASGEKIDMIFASSWADYYKFANQGAFMPLDDLLPTYAPETWKSVPQQDWKEATVNGKIYAVPATYPEYTPDGIVYREDWRKELNLPEIKDLDSIEAYLDGVKKAKNVTPINGKAYNEIFTMFKSYYNYQQIGGDSGVVVAKSYDAPRDIVAYPFTTEFEQWAHKMKEWKDKGFWKSDTLSDQKEAGDAIKTGQGAVYWRNAPGAGGYIMGLQTSNPDIEMGYFPFSRFNNLTMPTLSVNNAMAIPKSAANPERSLMVLDKLRNDPKYYDLMNYGLEGTNYSVDTTDSKYIVSPPAGTPKDDKDHTAYGVASWGYRVESMERVKQAGGWPGFDALLTEFKSQSKPNIFAGVLMDYAPVKSQQAAVNSVIQQYGMPIMMGLVPDVDKAIANYRKQLEAAGVNDVMDYIKEQANKYYDSQGIK</sequence>
<keyword evidence="5" id="KW-1185">Reference proteome</keyword>
<evidence type="ECO:0000313" key="4">
    <source>
        <dbReference type="EMBL" id="PWV90626.1"/>
    </source>
</evidence>
<dbReference type="AlphaFoldDB" id="A0A2V2YE99"/>
<dbReference type="PROSITE" id="PS51257">
    <property type="entry name" value="PROKAR_LIPOPROTEIN"/>
    <property type="match status" value="1"/>
</dbReference>
<dbReference type="Pfam" id="PF12010">
    <property type="entry name" value="DUF3502"/>
    <property type="match status" value="1"/>
</dbReference>
<dbReference type="InterPro" id="IPR050490">
    <property type="entry name" value="Bact_solute-bd_prot1"/>
</dbReference>
<accession>A0A2V2YE99</accession>
<dbReference type="Proteomes" id="UP000246635">
    <property type="component" value="Unassembled WGS sequence"/>
</dbReference>
<dbReference type="SUPFAM" id="SSF53850">
    <property type="entry name" value="Periplasmic binding protein-like II"/>
    <property type="match status" value="1"/>
</dbReference>
<dbReference type="InterPro" id="IPR022627">
    <property type="entry name" value="DUF3502"/>
</dbReference>
<gene>
    <name evidence="4" type="ORF">DFQ01_1408</name>
</gene>
<feature type="compositionally biased region" description="Low complexity" evidence="1">
    <location>
        <begin position="27"/>
        <end position="53"/>
    </location>
</feature>
<dbReference type="PANTHER" id="PTHR43649:SF12">
    <property type="entry name" value="DIACETYLCHITOBIOSE BINDING PROTEIN DASA"/>
    <property type="match status" value="1"/>
</dbReference>
<dbReference type="InterPro" id="IPR006059">
    <property type="entry name" value="SBP"/>
</dbReference>
<dbReference type="RefSeq" id="WP_110047313.1">
    <property type="nucleotide sequence ID" value="NZ_CP054612.1"/>
</dbReference>
<evidence type="ECO:0000256" key="2">
    <source>
        <dbReference type="SAM" id="SignalP"/>
    </source>
</evidence>
<keyword evidence="2" id="KW-0732">Signal</keyword>
<feature type="domain" description="DUF3502" evidence="3">
    <location>
        <begin position="471"/>
        <end position="536"/>
    </location>
</feature>
<dbReference type="Pfam" id="PF01547">
    <property type="entry name" value="SBP_bac_1"/>
    <property type="match status" value="1"/>
</dbReference>
<organism evidence="4 5">
    <name type="scientific">Paenibacillus cellulosilyticus</name>
    <dbReference type="NCBI Taxonomy" id="375489"/>
    <lineage>
        <taxon>Bacteria</taxon>
        <taxon>Bacillati</taxon>
        <taxon>Bacillota</taxon>
        <taxon>Bacilli</taxon>
        <taxon>Bacillales</taxon>
        <taxon>Paenibacillaceae</taxon>
        <taxon>Paenibacillus</taxon>
    </lineage>
</organism>
<protein>
    <submittedName>
        <fullName evidence="4">Putative aldouronate transport system substrate-binding protein</fullName>
    </submittedName>
</protein>
<evidence type="ECO:0000259" key="3">
    <source>
        <dbReference type="Pfam" id="PF12010"/>
    </source>
</evidence>
<dbReference type="OrthoDB" id="1988587at2"/>